<dbReference type="EMBL" id="RYZS01000001">
    <property type="protein sequence ID" value="RVU94308.1"/>
    <property type="molecule type" value="Genomic_DNA"/>
</dbReference>
<sequence length="144" mass="16842">MIETFVFSSESIFLREEDQTKVQQLLDYLKSRKQQIGMVFYDQEMMNQVLLEHHLADYLDFSINGEKAETVPHGLVDFLQVELAHQKVNFISNSLKQLHEAKKLGFKPLYIAENCDKATVPCQSFRDFNQLHLGVIESRFEKLM</sequence>
<reference evidence="2 3" key="1">
    <citation type="submission" date="2018-12" db="EMBL/GenBank/DDBJ databases">
        <title>A novel vanA-carrying plasmid in a clinical isolate of Enterococcus avium.</title>
        <authorList>
            <person name="Bernasconi O.J."/>
            <person name="Luzzaro F."/>
            <person name="Endimiani A."/>
        </authorList>
    </citation>
    <scope>NUCLEOTIDE SEQUENCE [LARGE SCALE GENOMIC DNA]</scope>
    <source>
        <strain evidence="2 3">LC0559/18</strain>
    </source>
</reference>
<evidence type="ECO:0000313" key="2">
    <source>
        <dbReference type="EMBL" id="RVU94308.1"/>
    </source>
</evidence>
<dbReference type="EMBL" id="JARPWH010000020">
    <property type="protein sequence ID" value="MDT2402243.1"/>
    <property type="molecule type" value="Genomic_DNA"/>
</dbReference>
<evidence type="ECO:0008006" key="4">
    <source>
        <dbReference type="Google" id="ProtNLM"/>
    </source>
</evidence>
<accession>A0A2N8Q1H3</accession>
<dbReference type="Proteomes" id="UP000288388">
    <property type="component" value="Unassembled WGS sequence"/>
</dbReference>
<organism evidence="2 3">
    <name type="scientific">Enterococcus avium</name>
    <name type="common">Streptococcus avium</name>
    <dbReference type="NCBI Taxonomy" id="33945"/>
    <lineage>
        <taxon>Bacteria</taxon>
        <taxon>Bacillati</taxon>
        <taxon>Bacillota</taxon>
        <taxon>Bacilli</taxon>
        <taxon>Lactobacillales</taxon>
        <taxon>Enterococcaceae</taxon>
        <taxon>Enterococcus</taxon>
    </lineage>
</organism>
<evidence type="ECO:0000313" key="3">
    <source>
        <dbReference type="Proteomes" id="UP000288388"/>
    </source>
</evidence>
<dbReference type="AlphaFoldDB" id="A0A2N8Q1H3"/>
<protein>
    <recommendedName>
        <fullName evidence="4">HAD family hydrolase</fullName>
    </recommendedName>
</protein>
<comment type="caution">
    <text evidence="2">The sequence shown here is derived from an EMBL/GenBank/DDBJ whole genome shotgun (WGS) entry which is preliminary data.</text>
</comment>
<name>A0A2N8Q1H3_ENTAV</name>
<gene>
    <name evidence="2" type="ORF">EK398_05320</name>
    <name evidence="1" type="ORF">P7D43_07655</name>
</gene>
<evidence type="ECO:0000313" key="1">
    <source>
        <dbReference type="EMBL" id="MDT2402243.1"/>
    </source>
</evidence>
<proteinExistence type="predicted"/>
<dbReference type="RefSeq" id="WP_102872301.1">
    <property type="nucleotide sequence ID" value="NZ_CAAKNX010000002.1"/>
</dbReference>
<dbReference type="Proteomes" id="UP001260773">
    <property type="component" value="Unassembled WGS sequence"/>
</dbReference>
<reference evidence="1" key="2">
    <citation type="submission" date="2023-03" db="EMBL/GenBank/DDBJ databases">
        <authorList>
            <person name="Shen W."/>
            <person name="Cai J."/>
        </authorList>
    </citation>
    <scope>NUCLEOTIDE SEQUENCE</scope>
    <source>
        <strain evidence="1">P33-2</strain>
    </source>
</reference>